<evidence type="ECO:0000313" key="4">
    <source>
        <dbReference type="Proteomes" id="UP000289411"/>
    </source>
</evidence>
<accession>A0A4Q2RAU7</accession>
<dbReference type="Proteomes" id="UP000289411">
    <property type="component" value="Unassembled WGS sequence"/>
</dbReference>
<keyword evidence="4" id="KW-1185">Reference proteome</keyword>
<feature type="compositionally biased region" description="Basic and acidic residues" evidence="1">
    <location>
        <begin position="1"/>
        <end position="30"/>
    </location>
</feature>
<proteinExistence type="predicted"/>
<sequence>MATKKATSEAAEKPAPKAKTEKVTEEERVPKGAAAKKSTGKPAKEGDVAAADAKTSTKGPSKALGKPVTPSKDLAEIVGAEPLPRTAVVSKMWDYIRKHELQNPADKREILADDKLKVIFGKDKATMFELNKLLSSHLA</sequence>
<evidence type="ECO:0000256" key="1">
    <source>
        <dbReference type="SAM" id="MobiDB-lite"/>
    </source>
</evidence>
<dbReference type="EMBL" id="QYBC01000012">
    <property type="protein sequence ID" value="RYB03920.1"/>
    <property type="molecule type" value="Genomic_DNA"/>
</dbReference>
<evidence type="ECO:0000313" key="3">
    <source>
        <dbReference type="EMBL" id="RYB03920.1"/>
    </source>
</evidence>
<name>A0A4Q2RAU7_9HYPH</name>
<organism evidence="3 4">
    <name type="scientific">Lichenibacterium ramalinae</name>
    <dbReference type="NCBI Taxonomy" id="2316527"/>
    <lineage>
        <taxon>Bacteria</taxon>
        <taxon>Pseudomonadati</taxon>
        <taxon>Pseudomonadota</taxon>
        <taxon>Alphaproteobacteria</taxon>
        <taxon>Hyphomicrobiales</taxon>
        <taxon>Lichenihabitantaceae</taxon>
        <taxon>Lichenibacterium</taxon>
    </lineage>
</organism>
<feature type="domain" description="DM2" evidence="2">
    <location>
        <begin position="63"/>
        <end position="139"/>
    </location>
</feature>
<reference evidence="3 4" key="2">
    <citation type="submission" date="2019-02" db="EMBL/GenBank/DDBJ databases">
        <title>'Lichenibacterium ramalinii' gen. nov. sp. nov., 'Lichenibacterium minor' gen. nov. sp. nov.</title>
        <authorList>
            <person name="Pankratov T."/>
        </authorList>
    </citation>
    <scope>NUCLEOTIDE SEQUENCE [LARGE SCALE GENOMIC DNA]</scope>
    <source>
        <strain evidence="3 4">RmlP001</strain>
    </source>
</reference>
<protein>
    <recommendedName>
        <fullName evidence="2">DM2 domain-containing protein</fullName>
    </recommendedName>
</protein>
<feature type="region of interest" description="Disordered" evidence="1">
    <location>
        <begin position="1"/>
        <end position="70"/>
    </location>
</feature>
<comment type="caution">
    <text evidence="3">The sequence shown here is derived from an EMBL/GenBank/DDBJ whole genome shotgun (WGS) entry which is preliminary data.</text>
</comment>
<gene>
    <name evidence="3" type="ORF">D3272_15090</name>
</gene>
<dbReference type="CDD" id="cd10567">
    <property type="entry name" value="SWIB-MDM2_like"/>
    <property type="match status" value="1"/>
</dbReference>
<dbReference type="Gene3D" id="1.10.245.10">
    <property type="entry name" value="SWIB/MDM2 domain"/>
    <property type="match status" value="1"/>
</dbReference>
<dbReference type="PROSITE" id="PS51925">
    <property type="entry name" value="SWIB_MDM2"/>
    <property type="match status" value="1"/>
</dbReference>
<reference evidence="3 4" key="1">
    <citation type="submission" date="2018-09" db="EMBL/GenBank/DDBJ databases">
        <authorList>
            <person name="Grouzdev D.S."/>
            <person name="Krutkina M.S."/>
        </authorList>
    </citation>
    <scope>NUCLEOTIDE SEQUENCE [LARGE SCALE GENOMIC DNA]</scope>
    <source>
        <strain evidence="3 4">RmlP001</strain>
    </source>
</reference>
<dbReference type="RefSeq" id="WP_129220037.1">
    <property type="nucleotide sequence ID" value="NZ_QYBC01000012.1"/>
</dbReference>
<dbReference type="SMART" id="SM00151">
    <property type="entry name" value="SWIB"/>
    <property type="match status" value="1"/>
</dbReference>
<dbReference type="InterPro" id="IPR003121">
    <property type="entry name" value="SWIB_MDM2_domain"/>
</dbReference>
<dbReference type="PANTHER" id="PTHR13844">
    <property type="entry name" value="SWI/SNF-RELATED MATRIX-ASSOCIATED ACTIN-DEPENDENT REGULATOR OF CHROMATIN SUBFAMILY D"/>
    <property type="match status" value="1"/>
</dbReference>
<dbReference type="AlphaFoldDB" id="A0A4Q2RAU7"/>
<dbReference type="InterPro" id="IPR019835">
    <property type="entry name" value="SWIB_domain"/>
</dbReference>
<dbReference type="InterPro" id="IPR036885">
    <property type="entry name" value="SWIB_MDM2_dom_sf"/>
</dbReference>
<evidence type="ECO:0000259" key="2">
    <source>
        <dbReference type="PROSITE" id="PS51925"/>
    </source>
</evidence>
<dbReference type="OrthoDB" id="8019446at2"/>
<dbReference type="SUPFAM" id="SSF47592">
    <property type="entry name" value="SWIB/MDM2 domain"/>
    <property type="match status" value="1"/>
</dbReference>
<dbReference type="Pfam" id="PF02201">
    <property type="entry name" value="SWIB"/>
    <property type="match status" value="1"/>
</dbReference>